<dbReference type="AlphaFoldDB" id="A0A101M3K3"/>
<evidence type="ECO:0000256" key="1">
    <source>
        <dbReference type="SAM" id="SignalP"/>
    </source>
</evidence>
<geneLocation type="mitochondrion" evidence="2"/>
<comment type="caution">
    <text evidence="2">The sequence shown here is derived from an EMBL/GenBank/DDBJ whole genome shotgun (WGS) entry which is preliminary data.</text>
</comment>
<dbReference type="EMBL" id="LKAM01000001">
    <property type="protein sequence ID" value="KUM50365.1"/>
    <property type="molecule type" value="Genomic_DNA"/>
</dbReference>
<proteinExistence type="predicted"/>
<keyword evidence="2" id="KW-0496">Mitochondrion</keyword>
<name>A0A101M3K3_PICGL</name>
<organism evidence="2">
    <name type="scientific">Picea glauca</name>
    <name type="common">White spruce</name>
    <name type="synonym">Pinus glauca</name>
    <dbReference type="NCBI Taxonomy" id="3330"/>
    <lineage>
        <taxon>Eukaryota</taxon>
        <taxon>Viridiplantae</taxon>
        <taxon>Streptophyta</taxon>
        <taxon>Embryophyta</taxon>
        <taxon>Tracheophyta</taxon>
        <taxon>Spermatophyta</taxon>
        <taxon>Pinopsida</taxon>
        <taxon>Pinidae</taxon>
        <taxon>Conifers I</taxon>
        <taxon>Pinales</taxon>
        <taxon>Pinaceae</taxon>
        <taxon>Picea</taxon>
    </lineage>
</organism>
<reference evidence="2" key="1">
    <citation type="journal article" date="2015" name="Genome Biol. Evol.">
        <title>Organellar Genomes of White Spruce (Picea glauca): Assembly and Annotation.</title>
        <authorList>
            <person name="Jackman S.D."/>
            <person name="Warren R.L."/>
            <person name="Gibb E.A."/>
            <person name="Vandervalk B.P."/>
            <person name="Mohamadi H."/>
            <person name="Chu J."/>
            <person name="Raymond A."/>
            <person name="Pleasance S."/>
            <person name="Coope R."/>
            <person name="Wildung M.R."/>
            <person name="Ritland C.E."/>
            <person name="Bousquet J."/>
            <person name="Jones S.J."/>
            <person name="Bohlmann J."/>
            <person name="Birol I."/>
        </authorList>
    </citation>
    <scope>NUCLEOTIDE SEQUENCE [LARGE SCALE GENOMIC DNA]</scope>
    <source>
        <tissue evidence="2">Flushing bud</tissue>
    </source>
</reference>
<feature type="chain" id="PRO_5007100258" evidence="1">
    <location>
        <begin position="23"/>
        <end position="61"/>
    </location>
</feature>
<evidence type="ECO:0000313" key="2">
    <source>
        <dbReference type="EMBL" id="KUM50365.1"/>
    </source>
</evidence>
<protein>
    <submittedName>
        <fullName evidence="2">Uncharacterized protein</fullName>
    </submittedName>
</protein>
<keyword evidence="1" id="KW-0732">Signal</keyword>
<gene>
    <name evidence="2" type="ORF">ABT39_MTgene208</name>
</gene>
<accession>A0A101M3K3</accession>
<feature type="signal peptide" evidence="1">
    <location>
        <begin position="1"/>
        <end position="22"/>
    </location>
</feature>
<sequence>MNQLHQLLMLDLLYMDIYLGEALAIKLAIDHIRRDATGNEYEMGNGIGSLLRNLGRSLCFF</sequence>